<comment type="similarity">
    <text evidence="1">Belongs to the NADH dehydrogenase family.</text>
</comment>
<dbReference type="InterPro" id="IPR018490">
    <property type="entry name" value="cNMP-bd_dom_sf"/>
</dbReference>
<dbReference type="AlphaFoldDB" id="A0A840SE23"/>
<dbReference type="PRINTS" id="PR00368">
    <property type="entry name" value="FADPNR"/>
</dbReference>
<feature type="domain" description="Cyclic nucleotide-binding" evidence="6">
    <location>
        <begin position="434"/>
        <end position="514"/>
    </location>
</feature>
<evidence type="ECO:0000256" key="4">
    <source>
        <dbReference type="ARBA" id="ARBA00023002"/>
    </source>
</evidence>
<dbReference type="PANTHER" id="PTHR43706:SF45">
    <property type="entry name" value="NADH DEHYDROGENASE-LIKE PROTEIN RV1812C"/>
    <property type="match status" value="1"/>
</dbReference>
<dbReference type="SMART" id="SM00100">
    <property type="entry name" value="cNMP"/>
    <property type="match status" value="1"/>
</dbReference>
<keyword evidence="2" id="KW-0285">Flavoprotein</keyword>
<comment type="caution">
    <text evidence="7">The sequence shown here is derived from an EMBL/GenBank/DDBJ whole genome shotgun (WGS) entry which is preliminary data.</text>
</comment>
<dbReference type="PROSITE" id="PS50042">
    <property type="entry name" value="CNMP_BINDING_3"/>
    <property type="match status" value="1"/>
</dbReference>
<sequence>MSETGKTRILVLGGGFAGMFAARELRREVGERAAIELINDVNYFVFQPLLPEVAAGSISIRDAVSPLRRLLPGVRVRQAMIYDIDLARKVVVIFQGVQRRYVEVGYDHLVLALGQQIDLSRFPGLSAHALTMKTLSDAMALRNHVIDKLEHADITTLPEVKRECLTFTVIGGGFSGVETVGEMRDLIFGSLHFYPNIRKDEIRILLIEFADRLLGELPASLGAYAQSFFAKQGIEVMLKTGVSEATGTAIVTTGGEVIGTRTVVATIGNAPSKMAEKLGLPNDRGRIRTDRTLRVEGYSDIWSLGDAALIPLVDAPSARHDYAPPTAQFAVREARHLAKNLRATLDARAPDPFQYKSKGALASLGAGRGVAEVYGIRLTGFPAWLLWRTYYLSFVPGFATKMRIGSQWLLDMLLGRSTVQTGTKPSEGTRYVRYRAGDRVFEEGNRSDGFYVVTKGLFEFTWRDAEGKVNRREIGPDGHFGERALLIEGLRTGTVRAIEDSEVLFVMAKDFQRLARTLPPLRDYFGNYLEHSLNMQPNGSPKPTGPDAG</sequence>
<evidence type="ECO:0000313" key="7">
    <source>
        <dbReference type="EMBL" id="MBB5221119.1"/>
    </source>
</evidence>
<dbReference type="InterPro" id="IPR023753">
    <property type="entry name" value="FAD/NAD-binding_dom"/>
</dbReference>
<evidence type="ECO:0000259" key="6">
    <source>
        <dbReference type="PROSITE" id="PS50042"/>
    </source>
</evidence>
<dbReference type="Gene3D" id="3.50.50.100">
    <property type="match status" value="1"/>
</dbReference>
<dbReference type="SUPFAM" id="SSF51905">
    <property type="entry name" value="FAD/NAD(P)-binding domain"/>
    <property type="match status" value="2"/>
</dbReference>
<dbReference type="GO" id="GO:0003954">
    <property type="term" value="F:NADH dehydrogenase activity"/>
    <property type="evidence" value="ECO:0007669"/>
    <property type="project" value="InterPro"/>
</dbReference>
<keyword evidence="4 7" id="KW-0560">Oxidoreductase</keyword>
<keyword evidence="3" id="KW-0274">FAD</keyword>
<gene>
    <name evidence="7" type="ORF">HNP73_001040</name>
</gene>
<dbReference type="Pfam" id="PF00027">
    <property type="entry name" value="cNMP_binding"/>
    <property type="match status" value="1"/>
</dbReference>
<dbReference type="InterPro" id="IPR000595">
    <property type="entry name" value="cNMP-bd_dom"/>
</dbReference>
<evidence type="ECO:0000256" key="5">
    <source>
        <dbReference type="ARBA" id="ARBA00023027"/>
    </source>
</evidence>
<evidence type="ECO:0000256" key="1">
    <source>
        <dbReference type="ARBA" id="ARBA00005272"/>
    </source>
</evidence>
<dbReference type="Gene3D" id="2.60.120.10">
    <property type="entry name" value="Jelly Rolls"/>
    <property type="match status" value="1"/>
</dbReference>
<keyword evidence="8" id="KW-1185">Reference proteome</keyword>
<dbReference type="CDD" id="cd00038">
    <property type="entry name" value="CAP_ED"/>
    <property type="match status" value="1"/>
</dbReference>
<evidence type="ECO:0000256" key="3">
    <source>
        <dbReference type="ARBA" id="ARBA00022827"/>
    </source>
</evidence>
<organism evidence="7 8">
    <name type="scientific">Amaricoccus macauensis</name>
    <dbReference type="NCBI Taxonomy" id="57001"/>
    <lineage>
        <taxon>Bacteria</taxon>
        <taxon>Pseudomonadati</taxon>
        <taxon>Pseudomonadota</taxon>
        <taxon>Alphaproteobacteria</taxon>
        <taxon>Rhodobacterales</taxon>
        <taxon>Paracoccaceae</taxon>
        <taxon>Amaricoccus</taxon>
    </lineage>
</organism>
<dbReference type="EMBL" id="JACHFM010000001">
    <property type="protein sequence ID" value="MBB5221119.1"/>
    <property type="molecule type" value="Genomic_DNA"/>
</dbReference>
<proteinExistence type="inferred from homology"/>
<evidence type="ECO:0000313" key="8">
    <source>
        <dbReference type="Proteomes" id="UP000549457"/>
    </source>
</evidence>
<dbReference type="InterPro" id="IPR014710">
    <property type="entry name" value="RmlC-like_jellyroll"/>
</dbReference>
<dbReference type="EC" id="1.6.99.3" evidence="7"/>
<accession>A0A840SE23</accession>
<keyword evidence="5" id="KW-0520">NAD</keyword>
<name>A0A840SE23_9RHOB</name>
<dbReference type="InterPro" id="IPR045024">
    <property type="entry name" value="NDH-2"/>
</dbReference>
<evidence type="ECO:0000256" key="2">
    <source>
        <dbReference type="ARBA" id="ARBA00022630"/>
    </source>
</evidence>
<dbReference type="InterPro" id="IPR036188">
    <property type="entry name" value="FAD/NAD-bd_sf"/>
</dbReference>
<protein>
    <submittedName>
        <fullName evidence="7">NADH dehydrogenase</fullName>
        <ecNumber evidence="7">1.6.99.3</ecNumber>
    </submittedName>
</protein>
<dbReference type="PANTHER" id="PTHR43706">
    <property type="entry name" value="NADH DEHYDROGENASE"/>
    <property type="match status" value="1"/>
</dbReference>
<dbReference type="Pfam" id="PF07992">
    <property type="entry name" value="Pyr_redox_2"/>
    <property type="match status" value="1"/>
</dbReference>
<dbReference type="RefSeq" id="WP_184147521.1">
    <property type="nucleotide sequence ID" value="NZ_JACHFM010000001.1"/>
</dbReference>
<reference evidence="7 8" key="1">
    <citation type="submission" date="2020-08" db="EMBL/GenBank/DDBJ databases">
        <title>Genomic Encyclopedia of Type Strains, Phase IV (KMG-IV): sequencing the most valuable type-strain genomes for metagenomic binning, comparative biology and taxonomic classification.</title>
        <authorList>
            <person name="Goeker M."/>
        </authorList>
    </citation>
    <scope>NUCLEOTIDE SEQUENCE [LARGE SCALE GENOMIC DNA]</scope>
    <source>
        <strain evidence="7 8">DSM 101730</strain>
    </source>
</reference>
<dbReference type="SUPFAM" id="SSF51206">
    <property type="entry name" value="cAMP-binding domain-like"/>
    <property type="match status" value="1"/>
</dbReference>
<dbReference type="Proteomes" id="UP000549457">
    <property type="component" value="Unassembled WGS sequence"/>
</dbReference>